<evidence type="ECO:0000313" key="12">
    <source>
        <dbReference type="EMBL" id="CAF1680382.1"/>
    </source>
</evidence>
<dbReference type="GO" id="GO:0031672">
    <property type="term" value="C:A band"/>
    <property type="evidence" value="ECO:0007669"/>
    <property type="project" value="UniProtKB-ARBA"/>
</dbReference>
<keyword evidence="6" id="KW-0677">Repeat</keyword>
<dbReference type="EMBL" id="CAJNOR010014915">
    <property type="protein sequence ID" value="CAF1680382.1"/>
    <property type="molecule type" value="Genomic_DNA"/>
</dbReference>
<organism evidence="12 13">
    <name type="scientific">Adineta ricciae</name>
    <name type="common">Rotifer</name>
    <dbReference type="NCBI Taxonomy" id="249248"/>
    <lineage>
        <taxon>Eukaryota</taxon>
        <taxon>Metazoa</taxon>
        <taxon>Spiralia</taxon>
        <taxon>Gnathifera</taxon>
        <taxon>Rotifera</taxon>
        <taxon>Eurotatoria</taxon>
        <taxon>Bdelloidea</taxon>
        <taxon>Adinetida</taxon>
        <taxon>Adinetidae</taxon>
        <taxon>Adineta</taxon>
    </lineage>
</organism>
<feature type="domain" description="Ig-like" evidence="11">
    <location>
        <begin position="330"/>
        <end position="420"/>
    </location>
</feature>
<sequence length="514" mass="56308">QTGDVRLIISDAKEEDQGKYTVRAKNAAQTVEEQTVVNVSAQLSFTETLQDIDVVSGQNITLTCRCQGIPKPSIKWYQNDVELKSTTKQKIESKPDGTQTLTVNRVDLTDGGKFKIVATNDQGTITSECQVDVLMKPKIEGKVQDVQVVIGEPAQLNVKVSGVPKPDIQWLKNGQPFEIDNQRIKLVQTDDVYSLVFESTIIDDKAAYTLKATNKAGDVESPKSNLNITSVQPKIKTDLQPTLSVTKDEPITLTIQADGKPKPQVKWFKGNDEILPDQVGVQIIDEGENTYKLIIEKSTEKDQGEYTALVQNTGGQVKSKKTTVSVTKIPEFVTKPEDTIVKQGDTATIECQIDALPLPKITLLRDGKALTPKDGIEHTFDAATRRLVITVKNARVDQTGTLTCKLDNSVGSAEASFKLSVSAAPVISKGLTDQECLIDKELRLTIATSASPVPTVKWYRDNVELSNLGTKLNDDTFELVIPNVKPDDQGVYKAVVSNELGEKETQCKVTVLEP</sequence>
<feature type="non-terminal residue" evidence="12">
    <location>
        <position position="514"/>
    </location>
</feature>
<comment type="similarity">
    <text evidence="3">Belongs to the protein kinase superfamily. CAMK Ser/Thr protein kinase family.</text>
</comment>
<evidence type="ECO:0000256" key="10">
    <source>
        <dbReference type="ARBA" id="ARBA00023319"/>
    </source>
</evidence>
<keyword evidence="7" id="KW-0175">Coiled coil</keyword>
<feature type="non-terminal residue" evidence="12">
    <location>
        <position position="1"/>
    </location>
</feature>
<dbReference type="Proteomes" id="UP000663828">
    <property type="component" value="Unassembled WGS sequence"/>
</dbReference>
<dbReference type="GO" id="GO:0008046">
    <property type="term" value="F:axon guidance receptor activity"/>
    <property type="evidence" value="ECO:0007669"/>
    <property type="project" value="TreeGrafter"/>
</dbReference>
<accession>A0A816H019</accession>
<evidence type="ECO:0000256" key="3">
    <source>
        <dbReference type="ARBA" id="ARBA00006692"/>
    </source>
</evidence>
<feature type="domain" description="Ig-like" evidence="11">
    <location>
        <begin position="233"/>
        <end position="325"/>
    </location>
</feature>
<comment type="subcellular location">
    <subcellularLocation>
        <location evidence="2">Cytoplasm</location>
    </subcellularLocation>
    <subcellularLocation>
        <location evidence="1">Nucleus</location>
    </subcellularLocation>
</comment>
<dbReference type="Pfam" id="PF07679">
    <property type="entry name" value="I-set"/>
    <property type="match status" value="6"/>
</dbReference>
<dbReference type="GO" id="GO:0043025">
    <property type="term" value="C:neuronal cell body"/>
    <property type="evidence" value="ECO:0007669"/>
    <property type="project" value="TreeGrafter"/>
</dbReference>
<dbReference type="GO" id="GO:0005886">
    <property type="term" value="C:plasma membrane"/>
    <property type="evidence" value="ECO:0007669"/>
    <property type="project" value="TreeGrafter"/>
</dbReference>
<name>A0A816H019_ADIRI</name>
<dbReference type="GO" id="GO:0030424">
    <property type="term" value="C:axon"/>
    <property type="evidence" value="ECO:0007669"/>
    <property type="project" value="TreeGrafter"/>
</dbReference>
<dbReference type="FunFam" id="2.60.40.10:FF:000107">
    <property type="entry name" value="Myosin, light chain kinase a"/>
    <property type="match status" value="1"/>
</dbReference>
<evidence type="ECO:0000256" key="8">
    <source>
        <dbReference type="ARBA" id="ARBA00023157"/>
    </source>
</evidence>
<dbReference type="FunFam" id="2.60.40.10:FF:000031">
    <property type="entry name" value="Myosin-binding protein C, slow type"/>
    <property type="match status" value="1"/>
</dbReference>
<dbReference type="PROSITE" id="PS50835">
    <property type="entry name" value="IG_LIKE"/>
    <property type="match status" value="5"/>
</dbReference>
<evidence type="ECO:0000256" key="9">
    <source>
        <dbReference type="ARBA" id="ARBA00023242"/>
    </source>
</evidence>
<reference evidence="12" key="1">
    <citation type="submission" date="2021-02" db="EMBL/GenBank/DDBJ databases">
        <authorList>
            <person name="Nowell W R."/>
        </authorList>
    </citation>
    <scope>NUCLEOTIDE SEQUENCE</scope>
</reference>
<comment type="caution">
    <text evidence="12">The sequence shown here is derived from an EMBL/GenBank/DDBJ whole genome shotgun (WGS) entry which is preliminary data.</text>
</comment>
<feature type="domain" description="Ig-like" evidence="11">
    <location>
        <begin position="436"/>
        <end position="510"/>
    </location>
</feature>
<gene>
    <name evidence="12" type="ORF">XAT740_LOCUS60440</name>
</gene>
<dbReference type="Gene3D" id="2.60.40.10">
    <property type="entry name" value="Immunoglobulins"/>
    <property type="match status" value="6"/>
</dbReference>
<evidence type="ECO:0000259" key="11">
    <source>
        <dbReference type="PROSITE" id="PS50835"/>
    </source>
</evidence>
<keyword evidence="13" id="KW-1185">Reference proteome</keyword>
<keyword evidence="9" id="KW-0539">Nucleus</keyword>
<dbReference type="FunFam" id="2.60.40.10:FF:000345">
    <property type="entry name" value="Muscle M-line assembly protein unc-89"/>
    <property type="match status" value="2"/>
</dbReference>
<evidence type="ECO:0000313" key="13">
    <source>
        <dbReference type="Proteomes" id="UP000663828"/>
    </source>
</evidence>
<dbReference type="GO" id="GO:0005634">
    <property type="term" value="C:nucleus"/>
    <property type="evidence" value="ECO:0007669"/>
    <property type="project" value="UniProtKB-SubCell"/>
</dbReference>
<dbReference type="InterPro" id="IPR050958">
    <property type="entry name" value="Cell_Adh-Cytoskel_Orgn"/>
</dbReference>
<dbReference type="InterPro" id="IPR013098">
    <property type="entry name" value="Ig_I-set"/>
</dbReference>
<dbReference type="InterPro" id="IPR007110">
    <property type="entry name" value="Ig-like_dom"/>
</dbReference>
<protein>
    <recommendedName>
        <fullName evidence="11">Ig-like domain-containing protein</fullName>
    </recommendedName>
</protein>
<feature type="domain" description="Ig-like" evidence="11">
    <location>
        <begin position="41"/>
        <end position="132"/>
    </location>
</feature>
<dbReference type="GO" id="GO:0007156">
    <property type="term" value="P:homophilic cell adhesion via plasma membrane adhesion molecules"/>
    <property type="evidence" value="ECO:0007669"/>
    <property type="project" value="TreeGrafter"/>
</dbReference>
<keyword evidence="4" id="KW-0963">Cytoplasm</keyword>
<dbReference type="SMART" id="SM00408">
    <property type="entry name" value="IGc2"/>
    <property type="match status" value="5"/>
</dbReference>
<feature type="domain" description="Ig-like" evidence="11">
    <location>
        <begin position="137"/>
        <end position="229"/>
    </location>
</feature>
<dbReference type="GO" id="GO:0031674">
    <property type="term" value="C:I band"/>
    <property type="evidence" value="ECO:0007669"/>
    <property type="project" value="UniProtKB-ARBA"/>
</dbReference>
<keyword evidence="5" id="KW-0732">Signal</keyword>
<keyword evidence="10" id="KW-0393">Immunoglobulin domain</keyword>
<dbReference type="AlphaFoldDB" id="A0A816H019"/>
<proteinExistence type="inferred from homology"/>
<evidence type="ECO:0000256" key="6">
    <source>
        <dbReference type="ARBA" id="ARBA00022737"/>
    </source>
</evidence>
<dbReference type="GO" id="GO:0050808">
    <property type="term" value="P:synapse organization"/>
    <property type="evidence" value="ECO:0007669"/>
    <property type="project" value="TreeGrafter"/>
</dbReference>
<dbReference type="GO" id="GO:0008092">
    <property type="term" value="F:cytoskeletal protein binding"/>
    <property type="evidence" value="ECO:0007669"/>
    <property type="project" value="UniProtKB-ARBA"/>
</dbReference>
<evidence type="ECO:0000256" key="4">
    <source>
        <dbReference type="ARBA" id="ARBA00022490"/>
    </source>
</evidence>
<evidence type="ECO:0000256" key="1">
    <source>
        <dbReference type="ARBA" id="ARBA00004123"/>
    </source>
</evidence>
<evidence type="ECO:0000256" key="2">
    <source>
        <dbReference type="ARBA" id="ARBA00004496"/>
    </source>
</evidence>
<keyword evidence="8" id="KW-1015">Disulfide bond</keyword>
<dbReference type="PANTHER" id="PTHR45080">
    <property type="entry name" value="CONTACTIN 5"/>
    <property type="match status" value="1"/>
</dbReference>
<dbReference type="FunFam" id="2.60.40.10:FF:000032">
    <property type="entry name" value="palladin isoform X1"/>
    <property type="match status" value="1"/>
</dbReference>
<dbReference type="PANTHER" id="PTHR45080:SF8">
    <property type="entry name" value="IG-LIKE DOMAIN-CONTAINING PROTEIN"/>
    <property type="match status" value="1"/>
</dbReference>
<evidence type="ECO:0000256" key="5">
    <source>
        <dbReference type="ARBA" id="ARBA00022729"/>
    </source>
</evidence>
<dbReference type="InterPro" id="IPR036179">
    <property type="entry name" value="Ig-like_dom_sf"/>
</dbReference>
<dbReference type="InterPro" id="IPR003599">
    <property type="entry name" value="Ig_sub"/>
</dbReference>
<dbReference type="InterPro" id="IPR003598">
    <property type="entry name" value="Ig_sub2"/>
</dbReference>
<evidence type="ECO:0000256" key="7">
    <source>
        <dbReference type="ARBA" id="ARBA00023054"/>
    </source>
</evidence>
<dbReference type="InterPro" id="IPR013783">
    <property type="entry name" value="Ig-like_fold"/>
</dbReference>
<dbReference type="SUPFAM" id="SSF48726">
    <property type="entry name" value="Immunoglobulin"/>
    <property type="match status" value="6"/>
</dbReference>
<dbReference type="SMART" id="SM00409">
    <property type="entry name" value="IG"/>
    <property type="match status" value="5"/>
</dbReference>